<sequence>MKKIGNIKLYKLGEVVDILETRFNYQTTTSHICRKASILNAYITYNGVRYIPEKIINELTAAINTKKMKANIQTLIAKKLETIKKSLNIHEQKNEISTIKTTNEIIKEIIKEITQLKQEIENKNKEILTLKEEIQNIKEQTQKMIQTKFI</sequence>
<evidence type="ECO:0000313" key="5">
    <source>
        <dbReference type="Proteomes" id="UP000291995"/>
    </source>
</evidence>
<evidence type="ECO:0000256" key="1">
    <source>
        <dbReference type="SAM" id="Coils"/>
    </source>
</evidence>
<evidence type="ECO:0000313" key="4">
    <source>
        <dbReference type="Proteomes" id="UP000230633"/>
    </source>
</evidence>
<dbReference type="EMBL" id="CP117157">
    <property type="protein sequence ID" value="WDE71969.1"/>
    <property type="molecule type" value="Genomic_DNA"/>
</dbReference>
<gene>
    <name evidence="2" type="ORF">CNO13_08030</name>
    <name evidence="3" type="ORF">EZU67_006365</name>
</gene>
<keyword evidence="3" id="KW-0614">Plasmid</keyword>
<feature type="coiled-coil region" evidence="1">
    <location>
        <begin position="99"/>
        <end position="147"/>
    </location>
</feature>
<accession>A0AAQ3CP96</accession>
<dbReference type="EMBL" id="CP117149">
    <property type="protein sequence ID" value="WEG86453.1"/>
    <property type="molecule type" value="Genomic_DNA"/>
</dbReference>
<proteinExistence type="predicted"/>
<reference evidence="2" key="2">
    <citation type="submission" date="2022-12" db="EMBL/GenBank/DDBJ databases">
        <title>B. miyamotoi WGS.</title>
        <authorList>
            <person name="Gabriele M."/>
            <person name="Kuleshov K.V."/>
            <person name="Hepner S."/>
            <person name="Hoornstra D."/>
            <person name="Hovius J.W."/>
            <person name="Platonov A.E."/>
            <person name="Fingerle V."/>
            <person name="Strube C."/>
        </authorList>
    </citation>
    <scope>NUCLEOTIDE SEQUENCE</scope>
    <source>
        <strain evidence="2">Yekat-1</strain>
        <plasmid evidence="2">pYekat-1-lp18-1</plasmid>
    </source>
</reference>
<name>A0AAQ3CP96_9SPIR</name>
<dbReference type="RefSeq" id="WP_025444459.1">
    <property type="nucleotide sequence ID" value="NZ_CP024218.2"/>
</dbReference>
<geneLocation type="plasmid" evidence="2 4">
    <name>pYekat-1-lp18-1</name>
</geneLocation>
<keyword evidence="4" id="KW-1185">Reference proteome</keyword>
<geneLocation type="plasmid" evidence="3 5">
    <name>pYekat-76-lp18-1</name>
</geneLocation>
<evidence type="ECO:0000313" key="2">
    <source>
        <dbReference type="EMBL" id="WDE71969.1"/>
    </source>
</evidence>
<reference evidence="3" key="1">
    <citation type="submission" date="2022-12" db="EMBL/GenBank/DDBJ databases">
        <title>B. miyamotoi WGS.</title>
        <authorList>
            <person name="Kuleshov K.V."/>
            <person name="Hoornstra D."/>
            <person name="Hovius J.W."/>
            <person name="Platonov A.E."/>
            <person name="Telford S.R. III."/>
        </authorList>
    </citation>
    <scope>NUCLEOTIDE SEQUENCE</scope>
    <source>
        <strain evidence="3">Yekat-76</strain>
        <plasmid evidence="3">pYekat-76-lp18-1</plasmid>
    </source>
</reference>
<dbReference type="Proteomes" id="UP000291995">
    <property type="component" value="Plasmid pYekat-76-lp18-1"/>
</dbReference>
<protein>
    <submittedName>
        <fullName evidence="3">Uncharacterized protein</fullName>
    </submittedName>
</protein>
<evidence type="ECO:0000313" key="3">
    <source>
        <dbReference type="EMBL" id="WEG86453.1"/>
    </source>
</evidence>
<keyword evidence="2" id="KW-0670">Pyruvate</keyword>
<dbReference type="AlphaFoldDB" id="A0AAQ3CP96"/>
<keyword evidence="1" id="KW-0175">Coiled coil</keyword>
<dbReference type="Proteomes" id="UP000230633">
    <property type="component" value="Plasmid pYekat-1-lp18-1"/>
</dbReference>
<organism evidence="3 5">
    <name type="scientific">Borrelia miyamotoi</name>
    <dbReference type="NCBI Taxonomy" id="47466"/>
    <lineage>
        <taxon>Bacteria</taxon>
        <taxon>Pseudomonadati</taxon>
        <taxon>Spirochaetota</taxon>
        <taxon>Spirochaetia</taxon>
        <taxon>Spirochaetales</taxon>
        <taxon>Borreliaceae</taxon>
        <taxon>Borrelia</taxon>
    </lineage>
</organism>